<accession>A0A9D9HNJ3</accession>
<dbReference type="Pfam" id="PF02195">
    <property type="entry name" value="ParB_N"/>
    <property type="match status" value="1"/>
</dbReference>
<protein>
    <submittedName>
        <fullName evidence="2">ParB N-terminal domain-containing protein</fullName>
    </submittedName>
</protein>
<organism evidence="2 3">
    <name type="scientific">Candidatus Gallitreponema excrementavium</name>
    <dbReference type="NCBI Taxonomy" id="2840840"/>
    <lineage>
        <taxon>Bacteria</taxon>
        <taxon>Pseudomonadati</taxon>
        <taxon>Spirochaetota</taxon>
        <taxon>Spirochaetia</taxon>
        <taxon>Spirochaetales</taxon>
        <taxon>Candidatus Gallitreponema</taxon>
    </lineage>
</organism>
<dbReference type="AlphaFoldDB" id="A0A9D9HNJ3"/>
<dbReference type="GO" id="GO:0007059">
    <property type="term" value="P:chromosome segregation"/>
    <property type="evidence" value="ECO:0007669"/>
    <property type="project" value="TreeGrafter"/>
</dbReference>
<dbReference type="GO" id="GO:0045881">
    <property type="term" value="P:positive regulation of sporulation resulting in formation of a cellular spore"/>
    <property type="evidence" value="ECO:0007669"/>
    <property type="project" value="TreeGrafter"/>
</dbReference>
<dbReference type="Proteomes" id="UP000823638">
    <property type="component" value="Unassembled WGS sequence"/>
</dbReference>
<evidence type="ECO:0000259" key="1">
    <source>
        <dbReference type="SMART" id="SM00470"/>
    </source>
</evidence>
<evidence type="ECO:0000313" key="2">
    <source>
        <dbReference type="EMBL" id="MBO8456940.1"/>
    </source>
</evidence>
<dbReference type="InterPro" id="IPR036086">
    <property type="entry name" value="ParB/Sulfiredoxin_sf"/>
</dbReference>
<reference evidence="2" key="1">
    <citation type="submission" date="2020-10" db="EMBL/GenBank/DDBJ databases">
        <authorList>
            <person name="Gilroy R."/>
        </authorList>
    </citation>
    <scope>NUCLEOTIDE SEQUENCE</scope>
    <source>
        <strain evidence="2">10532</strain>
    </source>
</reference>
<gene>
    <name evidence="2" type="ORF">IAA81_01780</name>
</gene>
<dbReference type="GO" id="GO:0005694">
    <property type="term" value="C:chromosome"/>
    <property type="evidence" value="ECO:0007669"/>
    <property type="project" value="TreeGrafter"/>
</dbReference>
<dbReference type="InterPro" id="IPR003115">
    <property type="entry name" value="ParB_N"/>
</dbReference>
<dbReference type="SMART" id="SM00470">
    <property type="entry name" value="ParB"/>
    <property type="match status" value="1"/>
</dbReference>
<name>A0A9D9HNJ3_9SPIR</name>
<comment type="caution">
    <text evidence="2">The sequence shown here is derived from an EMBL/GenBank/DDBJ whole genome shotgun (WGS) entry which is preliminary data.</text>
</comment>
<dbReference type="CDD" id="cd16410">
    <property type="entry name" value="ParB_N_like"/>
    <property type="match status" value="1"/>
</dbReference>
<reference evidence="2" key="2">
    <citation type="journal article" date="2021" name="PeerJ">
        <title>Extensive microbial diversity within the chicken gut microbiome revealed by metagenomics and culture.</title>
        <authorList>
            <person name="Gilroy R."/>
            <person name="Ravi A."/>
            <person name="Getino M."/>
            <person name="Pursley I."/>
            <person name="Horton D.L."/>
            <person name="Alikhan N.F."/>
            <person name="Baker D."/>
            <person name="Gharbi K."/>
            <person name="Hall N."/>
            <person name="Watson M."/>
            <person name="Adriaenssens E.M."/>
            <person name="Foster-Nyarko E."/>
            <person name="Jarju S."/>
            <person name="Secka A."/>
            <person name="Antonio M."/>
            <person name="Oren A."/>
            <person name="Chaudhuri R.R."/>
            <person name="La Ragione R."/>
            <person name="Hildebrand F."/>
            <person name="Pallen M.J."/>
        </authorList>
    </citation>
    <scope>NUCLEOTIDE SEQUENCE</scope>
    <source>
        <strain evidence="2">10532</strain>
    </source>
</reference>
<proteinExistence type="predicted"/>
<feature type="domain" description="ParB-like N-terminal" evidence="1">
    <location>
        <begin position="1"/>
        <end position="85"/>
    </location>
</feature>
<dbReference type="EMBL" id="JADIMM010000023">
    <property type="protein sequence ID" value="MBO8456940.1"/>
    <property type="molecule type" value="Genomic_DNA"/>
</dbReference>
<sequence>MLVQVKDVIVKKRIRKELQDIQALKESMSRYGLMNPITINSNNELIAGHRRLEAAKELGWNSISAVVIDPKNEILELEMELEENIQRSPFTKDELIEGYERLEKLRHPGFFRRIWNFIVNFFKRLFSK</sequence>
<dbReference type="InterPro" id="IPR050336">
    <property type="entry name" value="Chromosome_partition/occlusion"/>
</dbReference>
<dbReference type="PANTHER" id="PTHR33375:SF1">
    <property type="entry name" value="CHROMOSOME-PARTITIONING PROTEIN PARB-RELATED"/>
    <property type="match status" value="1"/>
</dbReference>
<dbReference type="Gene3D" id="3.90.1530.10">
    <property type="entry name" value="Conserved hypothetical protein from pyrococcus furiosus pfu- 392566-001, ParB domain"/>
    <property type="match status" value="1"/>
</dbReference>
<dbReference type="PANTHER" id="PTHR33375">
    <property type="entry name" value="CHROMOSOME-PARTITIONING PROTEIN PARB-RELATED"/>
    <property type="match status" value="1"/>
</dbReference>
<dbReference type="SUPFAM" id="SSF110849">
    <property type="entry name" value="ParB/Sulfiredoxin"/>
    <property type="match status" value="1"/>
</dbReference>
<evidence type="ECO:0000313" key="3">
    <source>
        <dbReference type="Proteomes" id="UP000823638"/>
    </source>
</evidence>